<name>Q9TZF2_CAEEL</name>
<dbReference type="PIR" id="T33546">
    <property type="entry name" value="T33546"/>
</dbReference>
<dbReference type="WormBase" id="T10D4.3">
    <property type="protein sequence ID" value="CE20043"/>
    <property type="gene ID" value="WBGene00020407"/>
    <property type="gene designation" value="chil-24"/>
</dbReference>
<dbReference type="GeneID" id="173661"/>
<dbReference type="GO" id="GO:0008061">
    <property type="term" value="F:chitin binding"/>
    <property type="evidence" value="ECO:0007669"/>
    <property type="project" value="InterPro"/>
</dbReference>
<dbReference type="EMBL" id="BX284602">
    <property type="protein sequence ID" value="CCD73596.1"/>
    <property type="molecule type" value="Genomic_DNA"/>
</dbReference>
<dbReference type="GO" id="GO:0005975">
    <property type="term" value="P:carbohydrate metabolic process"/>
    <property type="evidence" value="ECO:0007669"/>
    <property type="project" value="InterPro"/>
</dbReference>
<dbReference type="Gene3D" id="3.20.20.80">
    <property type="entry name" value="Glycosidases"/>
    <property type="match status" value="2"/>
</dbReference>
<dbReference type="PANTHER" id="PTHR46073:SF7">
    <property type="entry name" value="GH18 DOMAIN-CONTAINING PROTEIN"/>
    <property type="match status" value="1"/>
</dbReference>
<dbReference type="Pfam" id="PF00704">
    <property type="entry name" value="Glyco_hydro_18"/>
    <property type="match status" value="1"/>
</dbReference>
<dbReference type="OMA" id="CTHLVYN"/>
<proteinExistence type="predicted"/>
<protein>
    <submittedName>
        <fullName evidence="2">GH18 domain-containing protein</fullName>
    </submittedName>
</protein>
<dbReference type="InterPro" id="IPR011583">
    <property type="entry name" value="Chitinase_II/V-like_cat"/>
</dbReference>
<organism evidence="2 3">
    <name type="scientific">Caenorhabditis elegans</name>
    <dbReference type="NCBI Taxonomy" id="6239"/>
    <lineage>
        <taxon>Eukaryota</taxon>
        <taxon>Metazoa</taxon>
        <taxon>Ecdysozoa</taxon>
        <taxon>Nematoda</taxon>
        <taxon>Chromadorea</taxon>
        <taxon>Rhabditida</taxon>
        <taxon>Rhabditina</taxon>
        <taxon>Rhabditomorpha</taxon>
        <taxon>Rhabditoidea</taxon>
        <taxon>Rhabditidae</taxon>
        <taxon>Peloderinae</taxon>
        <taxon>Caenorhabditis</taxon>
    </lineage>
</organism>
<dbReference type="PROSITE" id="PS51910">
    <property type="entry name" value="GH18_2"/>
    <property type="match status" value="1"/>
</dbReference>
<dbReference type="InterPro" id="IPR029070">
    <property type="entry name" value="Chitinase_insertion_sf"/>
</dbReference>
<dbReference type="InParanoid" id="Q9TZF2"/>
<dbReference type="Gene3D" id="3.10.50.10">
    <property type="match status" value="1"/>
</dbReference>
<dbReference type="PeptideAtlas" id="Q9TZF2"/>
<gene>
    <name evidence="2 4" type="primary">chil-24</name>
    <name evidence="2" type="ORF">CELE_T10D4.3</name>
    <name evidence="4" type="ORF">T10D4.3</name>
</gene>
<reference evidence="2 3" key="1">
    <citation type="journal article" date="1998" name="Science">
        <title>Genome sequence of the nematode C. elegans: a platform for investigating biology.</title>
        <authorList>
            <consortium name="The C. elegans sequencing consortium"/>
            <person name="Sulson J.E."/>
            <person name="Waterston R."/>
        </authorList>
    </citation>
    <scope>NUCLEOTIDE SEQUENCE [LARGE SCALE GENOMIC DNA]</scope>
    <source>
        <strain evidence="2 3">Bristol N2</strain>
    </source>
</reference>
<dbReference type="FunCoup" id="Q9TZF2">
    <property type="interactions" value="7"/>
</dbReference>
<dbReference type="STRING" id="6239.T10D4.3.1"/>
<dbReference type="UCSC" id="T10D4.3">
    <property type="organism name" value="c. elegans"/>
</dbReference>
<dbReference type="AGR" id="WB:WBGene00020407"/>
<dbReference type="SUPFAM" id="SSF51445">
    <property type="entry name" value="(Trans)glycosidases"/>
    <property type="match status" value="1"/>
</dbReference>
<dbReference type="Proteomes" id="UP000001940">
    <property type="component" value="Chromosome II"/>
</dbReference>
<sequence>MYRDAGAKTKKHRRSEETQRWKVCRHCHEKQDSTFFSIHSNYKMSNNETETTPSRIVGFYADWERTDITSHQVAKLTHAVFAYVQMKFDGSLGFKNDAARIRFSNLRDKVRRNEDSNVKMMISIGGFENSQHFYPVLSNVEMKKAFLNSISSFLAYHELHGVDIFWKWPSPEDKAHYSRFLADLRQHLGYEFIISVAVPQAEVSNLELGYDLRTISSHVDFFNVHSMDYYGPWPNEWGKPTGPISPLYGPTRHNVDWTLRYYAEKTGEPGKLNMVIPFFVRLWKNVPEPVEPGRQVFRDVELVDNKPQGEAYMSRWSAQHEELDLSPADWDEETRSSYTWNPDTRNFVTFETDKSIQEKMKYVKEKNLGGVWIWHVDANEKLLDSVRFDGEGVVDDQEYREIGLDISSLS</sequence>
<dbReference type="PaxDb" id="6239-T10D4.3"/>
<dbReference type="SMART" id="SM00636">
    <property type="entry name" value="Glyco_18"/>
    <property type="match status" value="1"/>
</dbReference>
<dbReference type="HOGENOM" id="CLU_002833_0_0_1"/>
<keyword evidence="3" id="KW-1185">Reference proteome</keyword>
<dbReference type="AlphaFoldDB" id="Q9TZF2"/>
<dbReference type="CAZy" id="GH18">
    <property type="family name" value="Glycoside Hydrolase Family 18"/>
</dbReference>
<dbReference type="KEGG" id="cel:CELE_T10D4.3"/>
<dbReference type="eggNOG" id="KOG2806">
    <property type="taxonomic scope" value="Eukaryota"/>
</dbReference>
<dbReference type="Bgee" id="WBGene00020407">
    <property type="expression patterns" value="Expressed in adult organism and 4 other cell types or tissues"/>
</dbReference>
<feature type="domain" description="GH18" evidence="1">
    <location>
        <begin position="54"/>
        <end position="393"/>
    </location>
</feature>
<dbReference type="PhylomeDB" id="Q9TZF2"/>
<dbReference type="SMR" id="Q9TZF2"/>
<dbReference type="OrthoDB" id="76388at2759"/>
<evidence type="ECO:0000313" key="2">
    <source>
        <dbReference type="EMBL" id="CCD73596.1"/>
    </source>
</evidence>
<dbReference type="PANTHER" id="PTHR46073">
    <property type="entry name" value="CHITINASE"/>
    <property type="match status" value="1"/>
</dbReference>
<dbReference type="CTD" id="173661"/>
<evidence type="ECO:0000313" key="3">
    <source>
        <dbReference type="Proteomes" id="UP000001940"/>
    </source>
</evidence>
<dbReference type="RefSeq" id="NP_494455.1">
    <property type="nucleotide sequence ID" value="NM_062054.3"/>
</dbReference>
<evidence type="ECO:0000313" key="4">
    <source>
        <dbReference type="WormBase" id="T10D4.3"/>
    </source>
</evidence>
<accession>Q9TZF2</accession>
<dbReference type="InterPro" id="IPR017853">
    <property type="entry name" value="GH"/>
</dbReference>
<evidence type="ECO:0000259" key="1">
    <source>
        <dbReference type="PROSITE" id="PS51910"/>
    </source>
</evidence>
<dbReference type="InterPro" id="IPR001223">
    <property type="entry name" value="Glyco_hydro18_cat"/>
</dbReference>